<dbReference type="InterPro" id="IPR011009">
    <property type="entry name" value="Kinase-like_dom_sf"/>
</dbReference>
<comment type="caution">
    <text evidence="10">The sequence shown here is derived from an EMBL/GenBank/DDBJ whole genome shotgun (WGS) entry which is preliminary data.</text>
</comment>
<dbReference type="SUPFAM" id="SSF56112">
    <property type="entry name" value="Protein kinase-like (PK-like)"/>
    <property type="match status" value="1"/>
</dbReference>
<evidence type="ECO:0000256" key="3">
    <source>
        <dbReference type="ARBA" id="ARBA00022741"/>
    </source>
</evidence>
<organism evidence="10 11">
    <name type="scientific">Steccherinum ochraceum</name>
    <dbReference type="NCBI Taxonomy" id="92696"/>
    <lineage>
        <taxon>Eukaryota</taxon>
        <taxon>Fungi</taxon>
        <taxon>Dikarya</taxon>
        <taxon>Basidiomycota</taxon>
        <taxon>Agaricomycotina</taxon>
        <taxon>Agaricomycetes</taxon>
        <taxon>Polyporales</taxon>
        <taxon>Steccherinaceae</taxon>
        <taxon>Steccherinum</taxon>
    </lineage>
</organism>
<evidence type="ECO:0000256" key="4">
    <source>
        <dbReference type="ARBA" id="ARBA00022777"/>
    </source>
</evidence>
<protein>
    <recommendedName>
        <fullName evidence="9">Protein kinase domain-containing protein</fullName>
    </recommendedName>
</protein>
<sequence length="436" mass="48420">MPGSAHTLPDFTGRVVGDGRYQIMRKLGNGSYGAVYQALDTTAQDEKSTLRAIKIMRKDNLSDKEVSNLQRELYLHRVMSADPGVVSYHHSFEDRHYVYVVLDFISGGDLFTKITKGDAYYRNDDAIKRDFVQILDAVLACHRKRIFHRDLKPENILCGEDGSIRLADFGLATTQRVSTTFGCGSSTYMSPECIGWETKKVPYTTKHNDTWALGVILVNMITLRSPWARATTKDDTFHDFIVDENHLLEVLPISKGANSIIKRMLQLEHYGRADLRAVRKAVLDVDTFFPTDEQVARAPLPVQLIWADYNAKFTSPKGTKGVRRVAKPQPKVVVPRAKPHAASPVANLKHTAAARKGAENHRRRGRLSPSGTVDSTDSEGPLTPVDDVTPPIVFVKVPSLFEQDLGDASLLETLNTKPVVAPCPLRVIKGSGMVMV</sequence>
<feature type="domain" description="Protein kinase" evidence="9">
    <location>
        <begin position="21"/>
        <end position="289"/>
    </location>
</feature>
<feature type="binding site" evidence="6">
    <location>
        <position position="54"/>
    </location>
    <ligand>
        <name>ATP</name>
        <dbReference type="ChEBI" id="CHEBI:30616"/>
    </ligand>
</feature>
<dbReference type="PANTHER" id="PTHR24345">
    <property type="entry name" value="SERINE/THREONINE-PROTEIN KINASE PLK"/>
    <property type="match status" value="1"/>
</dbReference>
<dbReference type="GO" id="GO:0005634">
    <property type="term" value="C:nucleus"/>
    <property type="evidence" value="ECO:0007669"/>
    <property type="project" value="TreeGrafter"/>
</dbReference>
<comment type="similarity">
    <text evidence="7">Belongs to the protein kinase superfamily.</text>
</comment>
<keyword evidence="5 6" id="KW-0067">ATP-binding</keyword>
<dbReference type="PROSITE" id="PS00108">
    <property type="entry name" value="PROTEIN_KINASE_ST"/>
    <property type="match status" value="1"/>
</dbReference>
<dbReference type="InterPro" id="IPR000719">
    <property type="entry name" value="Prot_kinase_dom"/>
</dbReference>
<reference evidence="10 11" key="1">
    <citation type="submission" date="2018-11" db="EMBL/GenBank/DDBJ databases">
        <title>Genome assembly of Steccherinum ochraceum LE-BIN_3174, the white-rot fungus of the Steccherinaceae family (The Residual Polyporoid clade, Polyporales, Basidiomycota).</title>
        <authorList>
            <person name="Fedorova T.V."/>
            <person name="Glazunova O.A."/>
            <person name="Landesman E.O."/>
            <person name="Moiseenko K.V."/>
            <person name="Psurtseva N.V."/>
            <person name="Savinova O.S."/>
            <person name="Shakhova N.V."/>
            <person name="Tyazhelova T.V."/>
            <person name="Vasina D.V."/>
        </authorList>
    </citation>
    <scope>NUCLEOTIDE SEQUENCE [LARGE SCALE GENOMIC DNA]</scope>
    <source>
        <strain evidence="10 11">LE-BIN_3174</strain>
    </source>
</reference>
<evidence type="ECO:0000256" key="8">
    <source>
        <dbReference type="SAM" id="MobiDB-lite"/>
    </source>
</evidence>
<dbReference type="STRING" id="92696.A0A4R0RG84"/>
<evidence type="ECO:0000256" key="7">
    <source>
        <dbReference type="RuleBase" id="RU000304"/>
    </source>
</evidence>
<dbReference type="SMART" id="SM00220">
    <property type="entry name" value="S_TKc"/>
    <property type="match status" value="1"/>
</dbReference>
<dbReference type="PROSITE" id="PS00107">
    <property type="entry name" value="PROTEIN_KINASE_ATP"/>
    <property type="match status" value="1"/>
</dbReference>
<keyword evidence="1 7" id="KW-0723">Serine/threonine-protein kinase</keyword>
<dbReference type="OrthoDB" id="541276at2759"/>
<dbReference type="Gene3D" id="1.10.510.10">
    <property type="entry name" value="Transferase(Phosphotransferase) domain 1"/>
    <property type="match status" value="1"/>
</dbReference>
<evidence type="ECO:0000313" key="11">
    <source>
        <dbReference type="Proteomes" id="UP000292702"/>
    </source>
</evidence>
<dbReference type="Proteomes" id="UP000292702">
    <property type="component" value="Unassembled WGS sequence"/>
</dbReference>
<evidence type="ECO:0000313" key="10">
    <source>
        <dbReference type="EMBL" id="TCD62718.1"/>
    </source>
</evidence>
<evidence type="ECO:0000256" key="1">
    <source>
        <dbReference type="ARBA" id="ARBA00022527"/>
    </source>
</evidence>
<evidence type="ECO:0000259" key="9">
    <source>
        <dbReference type="PROSITE" id="PS50011"/>
    </source>
</evidence>
<dbReference type="AlphaFoldDB" id="A0A4R0RG84"/>
<dbReference type="PROSITE" id="PS50011">
    <property type="entry name" value="PROTEIN_KINASE_DOM"/>
    <property type="match status" value="1"/>
</dbReference>
<evidence type="ECO:0000256" key="2">
    <source>
        <dbReference type="ARBA" id="ARBA00022679"/>
    </source>
</evidence>
<accession>A0A4R0RG84</accession>
<dbReference type="Pfam" id="PF00069">
    <property type="entry name" value="Pkinase"/>
    <property type="match status" value="1"/>
</dbReference>
<dbReference type="InterPro" id="IPR008271">
    <property type="entry name" value="Ser/Thr_kinase_AS"/>
</dbReference>
<keyword evidence="2" id="KW-0808">Transferase</keyword>
<dbReference type="PANTHER" id="PTHR24345:SF0">
    <property type="entry name" value="CELL CYCLE SERINE_THREONINE-PROTEIN KINASE CDC5_MSD2"/>
    <property type="match status" value="1"/>
</dbReference>
<keyword evidence="11" id="KW-1185">Reference proteome</keyword>
<proteinExistence type="inferred from homology"/>
<keyword evidence="3 6" id="KW-0547">Nucleotide-binding</keyword>
<name>A0A4R0RG84_9APHY</name>
<gene>
    <name evidence="10" type="ORF">EIP91_006516</name>
</gene>
<feature type="region of interest" description="Disordered" evidence="8">
    <location>
        <begin position="351"/>
        <end position="385"/>
    </location>
</feature>
<dbReference type="InterPro" id="IPR017441">
    <property type="entry name" value="Protein_kinase_ATP_BS"/>
</dbReference>
<dbReference type="GO" id="GO:0004674">
    <property type="term" value="F:protein serine/threonine kinase activity"/>
    <property type="evidence" value="ECO:0007669"/>
    <property type="project" value="UniProtKB-KW"/>
</dbReference>
<dbReference type="EMBL" id="RWJN01000350">
    <property type="protein sequence ID" value="TCD62718.1"/>
    <property type="molecule type" value="Genomic_DNA"/>
</dbReference>
<evidence type="ECO:0000256" key="5">
    <source>
        <dbReference type="ARBA" id="ARBA00022840"/>
    </source>
</evidence>
<dbReference type="GO" id="GO:0005524">
    <property type="term" value="F:ATP binding"/>
    <property type="evidence" value="ECO:0007669"/>
    <property type="project" value="UniProtKB-UniRule"/>
</dbReference>
<keyword evidence="4" id="KW-0418">Kinase</keyword>
<evidence type="ECO:0000256" key="6">
    <source>
        <dbReference type="PROSITE-ProRule" id="PRU10141"/>
    </source>
</evidence>